<dbReference type="GO" id="GO:0016491">
    <property type="term" value="F:oxidoreductase activity"/>
    <property type="evidence" value="ECO:0007669"/>
    <property type="project" value="UniProtKB-KW"/>
</dbReference>
<evidence type="ECO:0000313" key="5">
    <source>
        <dbReference type="Proteomes" id="UP000318661"/>
    </source>
</evidence>
<dbReference type="Pfam" id="PF00107">
    <property type="entry name" value="ADH_zinc_N"/>
    <property type="match status" value="1"/>
</dbReference>
<evidence type="ECO:0000256" key="1">
    <source>
        <dbReference type="ARBA" id="ARBA00023002"/>
    </source>
</evidence>
<dbReference type="InterPro" id="IPR050129">
    <property type="entry name" value="Zn_alcohol_dh"/>
</dbReference>
<reference evidence="4 5" key="1">
    <citation type="journal article" date="2019" name="Nat. Microbiol.">
        <title>Mediterranean grassland soil C-N compound turnover is dependent on rainfall and depth, and is mediated by genomically divergent microorganisms.</title>
        <authorList>
            <person name="Diamond S."/>
            <person name="Andeer P.F."/>
            <person name="Li Z."/>
            <person name="Crits-Christoph A."/>
            <person name="Burstein D."/>
            <person name="Anantharaman K."/>
            <person name="Lane K.R."/>
            <person name="Thomas B.C."/>
            <person name="Pan C."/>
            <person name="Northen T.R."/>
            <person name="Banfield J.F."/>
        </authorList>
    </citation>
    <scope>NUCLEOTIDE SEQUENCE [LARGE SCALE GENOMIC DNA]</scope>
    <source>
        <strain evidence="4">NP_2</strain>
    </source>
</reference>
<dbReference type="PANTHER" id="PTHR43401">
    <property type="entry name" value="L-THREONINE 3-DEHYDROGENASE"/>
    <property type="match status" value="1"/>
</dbReference>
<evidence type="ECO:0000313" key="4">
    <source>
        <dbReference type="EMBL" id="TMJ09729.1"/>
    </source>
</evidence>
<dbReference type="AlphaFoldDB" id="A0A537LNY7"/>
<dbReference type="InterPro" id="IPR011032">
    <property type="entry name" value="GroES-like_sf"/>
</dbReference>
<dbReference type="CDD" id="cd08231">
    <property type="entry name" value="MDR_TM0436_like"/>
    <property type="match status" value="1"/>
</dbReference>
<dbReference type="InterPro" id="IPR036291">
    <property type="entry name" value="NAD(P)-bd_dom_sf"/>
</dbReference>
<dbReference type="SUPFAM" id="SSF50129">
    <property type="entry name" value="GroES-like"/>
    <property type="match status" value="1"/>
</dbReference>
<dbReference type="SUPFAM" id="SSF51735">
    <property type="entry name" value="NAD(P)-binding Rossmann-fold domains"/>
    <property type="match status" value="1"/>
</dbReference>
<gene>
    <name evidence="4" type="ORF">E6G99_02325</name>
</gene>
<comment type="caution">
    <text evidence="4">The sequence shown here is derived from an EMBL/GenBank/DDBJ whole genome shotgun (WGS) entry which is preliminary data.</text>
</comment>
<sequence length="398" mass="43102">MQGRVGKRGEQMAGSTRARAATLVAPGRYELREYPLPEPAPGCALVRMRLSGICGTDKHTYQGYTTQYAGTGAPKAIPFPIIQGHENVGTVAAIGGDGAYTDFEGVPLQVGDRVIVGANVICGECYYCTHDFPYYFCERMVDYGNNMTAAEPPHLFGGWSEYLYVVPGSFLVRVPDDLPDDVAVLTEVMAVTVGLDRAKQFSAVPNESFRFDDTVVVLGVGPLGMCFLMKARMLGAGTIVAVDLSAYRLSMAERLGADAAIDASRTTAEDRLKMVRDLTRGRGADVVVECAGVPQVIPEAIEMLRLGGMLVEAGNFSDLGPVQINPHRHLCSKNVRILGVGGEEAAAYGPSMRQLVRYMRHYPVREFVSHRFRLADVDAAIQKSIAADSMKVVIDPWA</sequence>
<evidence type="ECO:0000259" key="3">
    <source>
        <dbReference type="Pfam" id="PF08240"/>
    </source>
</evidence>
<dbReference type="Gene3D" id="3.40.50.720">
    <property type="entry name" value="NAD(P)-binding Rossmann-like Domain"/>
    <property type="match status" value="1"/>
</dbReference>
<feature type="domain" description="Alcohol dehydrogenase-like C-terminal" evidence="2">
    <location>
        <begin position="222"/>
        <end position="343"/>
    </location>
</feature>
<keyword evidence="1" id="KW-0560">Oxidoreductase</keyword>
<dbReference type="PANTHER" id="PTHR43401:SF2">
    <property type="entry name" value="L-THREONINE 3-DEHYDROGENASE"/>
    <property type="match status" value="1"/>
</dbReference>
<feature type="domain" description="Alcohol dehydrogenase-like N-terminal" evidence="3">
    <location>
        <begin position="41"/>
        <end position="176"/>
    </location>
</feature>
<dbReference type="Gene3D" id="3.90.180.10">
    <property type="entry name" value="Medium-chain alcohol dehydrogenases, catalytic domain"/>
    <property type="match status" value="1"/>
</dbReference>
<evidence type="ECO:0000259" key="2">
    <source>
        <dbReference type="Pfam" id="PF00107"/>
    </source>
</evidence>
<accession>A0A537LNY7</accession>
<protein>
    <submittedName>
        <fullName evidence="4">Zinc-binding dehydrogenase</fullName>
    </submittedName>
</protein>
<dbReference type="InterPro" id="IPR013149">
    <property type="entry name" value="ADH-like_C"/>
</dbReference>
<organism evidence="4 5">
    <name type="scientific">Candidatus Segetimicrobium genomatis</name>
    <dbReference type="NCBI Taxonomy" id="2569760"/>
    <lineage>
        <taxon>Bacteria</taxon>
        <taxon>Bacillati</taxon>
        <taxon>Candidatus Sysuimicrobiota</taxon>
        <taxon>Candidatus Sysuimicrobiia</taxon>
        <taxon>Candidatus Sysuimicrobiales</taxon>
        <taxon>Candidatus Segetimicrobiaceae</taxon>
        <taxon>Candidatus Segetimicrobium</taxon>
    </lineage>
</organism>
<proteinExistence type="predicted"/>
<dbReference type="InterPro" id="IPR013154">
    <property type="entry name" value="ADH-like_N"/>
</dbReference>
<dbReference type="Pfam" id="PF08240">
    <property type="entry name" value="ADH_N"/>
    <property type="match status" value="1"/>
</dbReference>
<dbReference type="EMBL" id="VBAJ01000042">
    <property type="protein sequence ID" value="TMJ09729.1"/>
    <property type="molecule type" value="Genomic_DNA"/>
</dbReference>
<dbReference type="Proteomes" id="UP000318661">
    <property type="component" value="Unassembled WGS sequence"/>
</dbReference>
<name>A0A537LNY7_9BACT</name>